<feature type="compositionally biased region" description="Basic and acidic residues" evidence="1">
    <location>
        <begin position="82"/>
        <end position="92"/>
    </location>
</feature>
<reference evidence="4" key="1">
    <citation type="submission" date="2022-07" db="EMBL/GenBank/DDBJ databases">
        <title>Phylogenomic reconstructions and comparative analyses of Kickxellomycotina fungi.</title>
        <authorList>
            <person name="Reynolds N.K."/>
            <person name="Stajich J.E."/>
            <person name="Barry K."/>
            <person name="Grigoriev I.V."/>
            <person name="Crous P."/>
            <person name="Smith M.E."/>
        </authorList>
    </citation>
    <scope>NUCLEOTIDE SEQUENCE</scope>
    <source>
        <strain evidence="4">NBRC 100468</strain>
    </source>
</reference>
<dbReference type="InterPro" id="IPR032436">
    <property type="entry name" value="URB1_C"/>
</dbReference>
<feature type="compositionally biased region" description="Acidic residues" evidence="1">
    <location>
        <begin position="2107"/>
        <end position="2124"/>
    </location>
</feature>
<gene>
    <name evidence="4" type="ORF">H4219_004495</name>
</gene>
<feature type="compositionally biased region" description="Low complexity" evidence="1">
    <location>
        <begin position="550"/>
        <end position="566"/>
    </location>
</feature>
<feature type="compositionally biased region" description="Low complexity" evidence="1">
    <location>
        <begin position="1186"/>
        <end position="1200"/>
    </location>
</feature>
<evidence type="ECO:0000259" key="3">
    <source>
        <dbReference type="Pfam" id="PF16201"/>
    </source>
</evidence>
<evidence type="ECO:0000259" key="2">
    <source>
        <dbReference type="Pfam" id="PF11707"/>
    </source>
</evidence>
<feature type="region of interest" description="Disordered" evidence="1">
    <location>
        <begin position="2104"/>
        <end position="2125"/>
    </location>
</feature>
<feature type="compositionally biased region" description="Acidic residues" evidence="1">
    <location>
        <begin position="1779"/>
        <end position="1788"/>
    </location>
</feature>
<feature type="region of interest" description="Disordered" evidence="1">
    <location>
        <begin position="547"/>
        <end position="589"/>
    </location>
</feature>
<dbReference type="PANTHER" id="PTHR13500">
    <property type="entry name" value="NUCLEOLAR PRERIBOSOMAL-ASSOCIATED PROTEIN 1"/>
    <property type="match status" value="1"/>
</dbReference>
<feature type="domain" description="URB1 C-terminal" evidence="3">
    <location>
        <begin position="2564"/>
        <end position="2739"/>
    </location>
</feature>
<feature type="region of interest" description="Disordered" evidence="1">
    <location>
        <begin position="346"/>
        <end position="374"/>
    </location>
</feature>
<evidence type="ECO:0000313" key="4">
    <source>
        <dbReference type="EMBL" id="KAJ1915103.1"/>
    </source>
</evidence>
<evidence type="ECO:0000313" key="5">
    <source>
        <dbReference type="Proteomes" id="UP001150538"/>
    </source>
</evidence>
<feature type="compositionally biased region" description="Polar residues" evidence="1">
    <location>
        <begin position="102"/>
        <end position="112"/>
    </location>
</feature>
<dbReference type="OrthoDB" id="72892at2759"/>
<dbReference type="GO" id="GO:0000466">
    <property type="term" value="P:maturation of 5.8S rRNA from tricistronic rRNA transcript (SSU-rRNA, 5.8S rRNA, LSU-rRNA)"/>
    <property type="evidence" value="ECO:0007669"/>
    <property type="project" value="TreeGrafter"/>
</dbReference>
<keyword evidence="5" id="KW-1185">Reference proteome</keyword>
<feature type="compositionally biased region" description="Low complexity" evidence="1">
    <location>
        <begin position="169"/>
        <end position="179"/>
    </location>
</feature>
<dbReference type="Pfam" id="PF11707">
    <property type="entry name" value="Npa1"/>
    <property type="match status" value="2"/>
</dbReference>
<feature type="compositionally biased region" description="Acidic residues" evidence="1">
    <location>
        <begin position="1756"/>
        <end position="1773"/>
    </location>
</feature>
<feature type="compositionally biased region" description="Low complexity" evidence="1">
    <location>
        <begin position="575"/>
        <end position="589"/>
    </location>
</feature>
<dbReference type="Proteomes" id="UP001150538">
    <property type="component" value="Unassembled WGS sequence"/>
</dbReference>
<proteinExistence type="predicted"/>
<feature type="non-terminal residue" evidence="4">
    <location>
        <position position="3109"/>
    </location>
</feature>
<dbReference type="InterPro" id="IPR039844">
    <property type="entry name" value="URB1"/>
</dbReference>
<dbReference type="InterPro" id="IPR021714">
    <property type="entry name" value="URB1_N"/>
</dbReference>
<comment type="caution">
    <text evidence="4">The sequence shown here is derived from an EMBL/GenBank/DDBJ whole genome shotgun (WGS) entry which is preliminary data.</text>
</comment>
<feature type="compositionally biased region" description="Acidic residues" evidence="1">
    <location>
        <begin position="59"/>
        <end position="70"/>
    </location>
</feature>
<dbReference type="EMBL" id="JANBPU010000163">
    <property type="protein sequence ID" value="KAJ1915103.1"/>
    <property type="molecule type" value="Genomic_DNA"/>
</dbReference>
<feature type="region of interest" description="Disordered" evidence="1">
    <location>
        <begin position="1"/>
        <end position="112"/>
    </location>
</feature>
<feature type="region of interest" description="Disordered" evidence="1">
    <location>
        <begin position="1181"/>
        <end position="1200"/>
    </location>
</feature>
<feature type="compositionally biased region" description="Basic residues" evidence="1">
    <location>
        <begin position="1"/>
        <end position="10"/>
    </location>
</feature>
<accession>A0A9W7ZXA8</accession>
<feature type="region of interest" description="Disordered" evidence="1">
    <location>
        <begin position="2811"/>
        <end position="2830"/>
    </location>
</feature>
<sequence>MVRHKHKKSTPRTTTTSLGKRKSQKHKKDDEGSDGDDYQTIPTFWPNKKQFRSTKKEDDESDDDGDDDEGVAAAAANQPETDSEKNEAEDIHNHHHHHHQAQPPQKQYTESSIDPSDIFQDHYDIIKALKSRGNEVMVQTFMKLRDHLKYLQTTFPNSTEKTGETVAVDNGNDNNNNNNNKEKYRRVVYSWLDSSKDLEDVFAAWDTQHQFSIARADVLILEVMSRILNFLDRPLATSAGNNSSSSSSNRTLGVQIIRVILRQSMKCVYRALSNVRSSACTQALRLLNTMARFGDGAMIVEIKENFKWDLKSLNAICNDRSGNGRCRQLWIRFVLAFFIDHSRNSSNTNTSSGEGGGGQDLQKSTTTTTIGSSSNGRLKTELLEIKDLVSGLFKGLCNDSYQLIDELLVAIYNHIVVDHSIRRVVKINHLLATNMVVGNLVKCLEKQEPEQVFVGAATSTNDSSKDGGKQKRSNISTFAVSGVVHKPLANANSDGEQEDASESIADLVQRFILAITTVPGIGLCYKDYGLYPAPRSWSSMDIFSETYNNSQSQSQQGAGDGQDSQALSKGSISESPPSTVPGNPNSSSSSSNYLCNHALLRVMTNNFKPTENKRQMDIVLAILRHVPELTAPYWKSQTCSFEPRLSLPYLINTSLAIKIMSLPLPIASRHDHQGQQQQQQQHNYGYYADIHEHTKSPPSLSTLIEHVLPTPLNQLVLTKGIQHKESPALIRYRTFQILSIAARKLDHVRNWIFSQAQKYQTQGQRHPRGSISEQWIKCFSRLLGVIKRKLPEWSTVVEAYQILPSLSQPTTTTKNDDGNDNGDCDEESQVQNYMFRLAILQVMTTYQTHFPESVAEYKFDVGKLLNEAYSGGLFDTALTTTTKQTESGGVSVLGRFKRLCLLSILKLLEVSPPTMIKWQSTTMSSSEGGGGGSVSHTLFGQILLLYLGSHVPQIQESSHRVALNALKSFGLFSSTSSNSHLATTTTTLGMGFGNSSKVNGGDDNDDGSEVDVWLQSLKFISQSVLSTTTTDDSSSSSSGKGGDQLGSQFLLSFESAVVKASKLPFRFFDRTSEYYDHDHLGHSQEQHISPLLSAVAESLLAKWISSIEKAAKNTTNQPSTTTANAAGIDYNALLAVNDMYNVAYINDVLIRLTHHYGHQIVPVLLRFLEIAPKQVFASRTTTIDKSSGSSSRSSNNTGKGNVVDTERIICERFEKSTLQIKAYLQRFVPSNSSSEDGGELVLCSKEKTIQDINSIIHPKDQQNCKGLAVDSVVLELWKLVMSVPVNQTSSTISQITEQLLLSITSSSSSIGKSMEPFYYSVTMLWLSIVDRSGTSNYSVWNDFDNLEKLINTTIESPKLLSLSSSSSLSCTWWIFMNILWTHLTVSNNIIEIFNSPNHYRLIRKLLLKYSGNNDNNFGASGGDSLIWTTTIVALSNLKLILYRLLRHTNSNIDQMPSNIDVVADEFEVSIVAVFSLLKSIISNHHNHQKSLGNPHQFMSNSYQQLKYLVHCVLSDFQNQNGDGDDGGELMDSKFLNLYLHNNQSKKAILLLLKSGSNSRAARIYNLIDHCWVDYARHSVQTLLNLPNYNNKLDELWISHPHHSRLYNQDQSSNLGAGLRSGMTIPDDIVSLWQRFSDRLITVFKSIPAPQPKSQFSSSSDSRHDHLLSIYHLMLPVLPINAVKQVLGIIKGWIKVAYDDQQEEERVFNIEPVWLIVLLESMNKISAHSDANDDLLDGDQITGSSKIVTNLFGDSESGFESESSESEGQDDENEDKIQDDSDEEEDDDVLDSKIQSKIFESWLNTNIHHSSPSSISRRQSLQQSRLYDVAILELLRTKYRKYLQVPVDSPAYVPSLVSNLLAGFTNQDINPITSSSAAAATTTAAANGDKRVKKSLVKIDQSANITTMLMEMTIGILEYLSKLSHNNSTNMDVVDSKLSILLLLISIDKNIRIKAASWIVNQQTKKGKLSLSILVKILKAVIDVCASTVSDKVGYGLLCWNVNAITTDPRTSDGGKEETDVVRDLVSLVGTQLFSLMIDGDNSIQGLASSLYSQQQFGGIVDLSTILHLVGLNLGYQSHDDNGDMIQKLVARSLRFVQSLEAEINDKNDDDNDDGMEVEDTEQNETDVNKNDVYREIQMYVQLYIYAISSIIDTTVVTKKSKTKHSSEYFNILGSCSKIVTWIANHHHSSVENQTLLERILATINSIYKLAYANHNVIISTVDDYEVVASSFYKTLSTQLSSQIESLVENNIFISQESFDSSNEPLSSTKEKATAVTTAFSSLFNTMFVETVSIQGLSTLRLSQDLPSHEIAATNNISWIDVLKSLLSCPGYLKSIYHPTFRNPLIALTATFWNLTKLQPESSLTYDQTGNILSVDQLESLFVSYGGTHSKSDKILLKIVNEYESMTGQSLAGLAFVFGPSAVKTVVKARFDRERFGIQRSDTCARDLVNADNAGRGVLCIDEQRLYDSVMNFYSMPLSKLSENVDNQNSGNGKNDSTGDIESLIIRSFNNSNSRQSPDDEEDEENNARLYDFDFLLPWTLQIFSYLPSLDLRSLINMGIGGIGVVCLSSTNEFYRKVGYTLMDHLYLSINSSNLREKSQLLSVLDPLKNAIPNRTATNYPRIPFVTTLFITTALVTTLRPEQTIYPLIQGFLLKSPVLDLSSIPLFYKALFSSAGQGSRRERNYLLRLAAAFGSAAYRLDYRLYNRRNVTDLLLTMVSSPITDVASAKSILGFLFNLTAGPSDITKSYHNSGEDNIGDDDDGDDGLFDRIEAKQTQMIMSWIHQQILLQVSSMRQQSANYLQSTCRTATQNYQGSEKSSSGGNKKHMQQRGSADLHLDRWLADCAVLLALVRLVARIVANSQTAKESQQQKPMFKAGWVCDSNNSSTVPHKLVSTLTILKDALDAFDPLIISKVSLSLPSSINSSQDIRQQKPPSSINHNNNSGGGGELSAKNSVVTNLVLSVSRTVTDTISLLWKMQLVVVPDNPTDTATATTILTNMPNLYFTLFNILKQVEPYIVLTTKSQISSSGSIRNDNNNDDPNSLEYIVGSKNADSLFTTQLSSSSSSYPQFATNSNNYKACISILSKISILVLQNRYNEIMKQKNISVRA</sequence>
<feature type="compositionally biased region" description="Low complexity" evidence="1">
    <location>
        <begin position="364"/>
        <end position="374"/>
    </location>
</feature>
<organism evidence="4 5">
    <name type="scientific">Mycoemilia scoparia</name>
    <dbReference type="NCBI Taxonomy" id="417184"/>
    <lineage>
        <taxon>Eukaryota</taxon>
        <taxon>Fungi</taxon>
        <taxon>Fungi incertae sedis</taxon>
        <taxon>Zoopagomycota</taxon>
        <taxon>Kickxellomycotina</taxon>
        <taxon>Kickxellomycetes</taxon>
        <taxon>Kickxellales</taxon>
        <taxon>Kickxellaceae</taxon>
        <taxon>Mycoemilia</taxon>
    </lineage>
</organism>
<feature type="domain" description="URB1 N-terminal" evidence="2">
    <location>
        <begin position="198"/>
        <end position="342"/>
    </location>
</feature>
<feature type="region of interest" description="Disordered" evidence="1">
    <location>
        <begin position="1754"/>
        <end position="1789"/>
    </location>
</feature>
<protein>
    <submittedName>
        <fullName evidence="4">Uncharacterized protein</fullName>
    </submittedName>
</protein>
<dbReference type="Pfam" id="PF16201">
    <property type="entry name" value="NopRA1"/>
    <property type="match status" value="1"/>
</dbReference>
<dbReference type="GO" id="GO:0005730">
    <property type="term" value="C:nucleolus"/>
    <property type="evidence" value="ECO:0007669"/>
    <property type="project" value="TreeGrafter"/>
</dbReference>
<feature type="region of interest" description="Disordered" evidence="1">
    <location>
        <begin position="161"/>
        <end position="180"/>
    </location>
</feature>
<dbReference type="PANTHER" id="PTHR13500:SF0">
    <property type="entry name" value="NUCLEOLAR PRE-RIBOSOMAL-ASSOCIATED PROTEIN 1"/>
    <property type="match status" value="1"/>
</dbReference>
<name>A0A9W7ZXA8_9FUNG</name>
<feature type="domain" description="URB1 N-terminal" evidence="2">
    <location>
        <begin position="372"/>
        <end position="649"/>
    </location>
</feature>
<dbReference type="GO" id="GO:0000463">
    <property type="term" value="P:maturation of LSU-rRNA from tricistronic rRNA transcript (SSU-rRNA, 5.8S rRNA, LSU-rRNA)"/>
    <property type="evidence" value="ECO:0007669"/>
    <property type="project" value="TreeGrafter"/>
</dbReference>
<evidence type="ECO:0000256" key="1">
    <source>
        <dbReference type="SAM" id="MobiDB-lite"/>
    </source>
</evidence>
<feature type="region of interest" description="Disordered" evidence="1">
    <location>
        <begin position="2924"/>
        <end position="2949"/>
    </location>
</feature>